<feature type="signal peptide" evidence="2">
    <location>
        <begin position="1"/>
        <end position="22"/>
    </location>
</feature>
<accession>A0A2D2AVQ4</accession>
<dbReference type="AlphaFoldDB" id="A0A2D2AVQ4"/>
<name>A0A2D2AVQ4_9CAUL</name>
<keyword evidence="2" id="KW-0732">Signal</keyword>
<organism evidence="3 4">
    <name type="scientific">Caulobacter mirabilis</name>
    <dbReference type="NCBI Taxonomy" id="69666"/>
    <lineage>
        <taxon>Bacteria</taxon>
        <taxon>Pseudomonadati</taxon>
        <taxon>Pseudomonadota</taxon>
        <taxon>Alphaproteobacteria</taxon>
        <taxon>Caulobacterales</taxon>
        <taxon>Caulobacteraceae</taxon>
        <taxon>Caulobacter</taxon>
    </lineage>
</organism>
<gene>
    <name evidence="3" type="ORF">CSW64_06465</name>
</gene>
<dbReference type="EMBL" id="CP024201">
    <property type="protein sequence ID" value="ATQ42084.1"/>
    <property type="molecule type" value="Genomic_DNA"/>
</dbReference>
<evidence type="ECO:0000313" key="3">
    <source>
        <dbReference type="EMBL" id="ATQ42084.1"/>
    </source>
</evidence>
<evidence type="ECO:0000256" key="1">
    <source>
        <dbReference type="SAM" id="MobiDB-lite"/>
    </source>
</evidence>
<sequence length="97" mass="10266">MRIMSVAAVAALMLVGAGPAFSNEPTASSDVKPAKAGKPTKEDDPNRVVCTREHVVGTNRPQKVCMTVADRQRLKDSADRALNAVNQRPAPIEAGGR</sequence>
<dbReference type="KEGG" id="cmb:CSW64_06465"/>
<reference evidence="3 4" key="1">
    <citation type="submission" date="2017-10" db="EMBL/GenBank/DDBJ databases">
        <title>Genome sequence of Caulobacter mirabilis FWC38.</title>
        <authorList>
            <person name="Fiebig A."/>
            <person name="Crosson S."/>
        </authorList>
    </citation>
    <scope>NUCLEOTIDE SEQUENCE [LARGE SCALE GENOMIC DNA]</scope>
    <source>
        <strain evidence="3 4">FWC 38</strain>
    </source>
</reference>
<evidence type="ECO:0000256" key="2">
    <source>
        <dbReference type="SAM" id="SignalP"/>
    </source>
</evidence>
<evidence type="ECO:0000313" key="4">
    <source>
        <dbReference type="Proteomes" id="UP000228945"/>
    </source>
</evidence>
<proteinExistence type="predicted"/>
<dbReference type="Proteomes" id="UP000228945">
    <property type="component" value="Chromosome"/>
</dbReference>
<dbReference type="RefSeq" id="WP_099621341.1">
    <property type="nucleotide sequence ID" value="NZ_CP024201.1"/>
</dbReference>
<protein>
    <submittedName>
        <fullName evidence="3">Uncharacterized protein</fullName>
    </submittedName>
</protein>
<dbReference type="OrthoDB" id="7193459at2"/>
<feature type="chain" id="PRO_5013937980" evidence="2">
    <location>
        <begin position="23"/>
        <end position="97"/>
    </location>
</feature>
<feature type="region of interest" description="Disordered" evidence="1">
    <location>
        <begin position="19"/>
        <end position="45"/>
    </location>
</feature>
<keyword evidence="4" id="KW-1185">Reference proteome</keyword>